<name>A0AAD9YQR5_COLKA</name>
<protein>
    <submittedName>
        <fullName evidence="1">Uncharacterized protein</fullName>
    </submittedName>
</protein>
<dbReference type="AlphaFoldDB" id="A0AAD9YQR5"/>
<accession>A0AAD9YQR5</accession>
<organism evidence="1 2">
    <name type="scientific">Colletotrichum kahawae</name>
    <name type="common">Coffee berry disease fungus</name>
    <dbReference type="NCBI Taxonomy" id="34407"/>
    <lineage>
        <taxon>Eukaryota</taxon>
        <taxon>Fungi</taxon>
        <taxon>Dikarya</taxon>
        <taxon>Ascomycota</taxon>
        <taxon>Pezizomycotina</taxon>
        <taxon>Sordariomycetes</taxon>
        <taxon>Hypocreomycetidae</taxon>
        <taxon>Glomerellales</taxon>
        <taxon>Glomerellaceae</taxon>
        <taxon>Colletotrichum</taxon>
        <taxon>Colletotrichum gloeosporioides species complex</taxon>
    </lineage>
</organism>
<comment type="caution">
    <text evidence="1">The sequence shown here is derived from an EMBL/GenBank/DDBJ whole genome shotgun (WGS) entry which is preliminary data.</text>
</comment>
<dbReference type="Proteomes" id="UP001281614">
    <property type="component" value="Unassembled WGS sequence"/>
</dbReference>
<dbReference type="EMBL" id="VYYT01000029">
    <property type="protein sequence ID" value="KAK2776272.1"/>
    <property type="molecule type" value="Genomic_DNA"/>
</dbReference>
<gene>
    <name evidence="1" type="ORF">CKAH01_12486</name>
</gene>
<evidence type="ECO:0000313" key="1">
    <source>
        <dbReference type="EMBL" id="KAK2776272.1"/>
    </source>
</evidence>
<sequence>MIEMAHAMQETFFRGSPWIPREAALARNIRRRFEVGVLAQMMPCTTHPVGLAQSGAHGLTASKMPTRCQSHSDEVIVAAVTALPPASPALCASQMLFARLMASELSAVFVP</sequence>
<keyword evidence="2" id="KW-1185">Reference proteome</keyword>
<evidence type="ECO:0000313" key="2">
    <source>
        <dbReference type="Proteomes" id="UP001281614"/>
    </source>
</evidence>
<reference evidence="1" key="1">
    <citation type="submission" date="2023-02" db="EMBL/GenBank/DDBJ databases">
        <title>Colletotrichum kahawae CIFC_Que2 genome sequencing and assembly.</title>
        <authorList>
            <person name="Baroncelli R."/>
        </authorList>
    </citation>
    <scope>NUCLEOTIDE SEQUENCE</scope>
    <source>
        <strain evidence="1">CIFC_Que2</strain>
    </source>
</reference>
<proteinExistence type="predicted"/>